<evidence type="ECO:0000313" key="11">
    <source>
        <dbReference type="Proteomes" id="UP000671960"/>
    </source>
</evidence>
<comment type="subcellular location">
    <subcellularLocation>
        <location evidence="9">Cell inner membrane</location>
        <topology evidence="9">Single-pass membrane protein</topology>
    </subcellularLocation>
</comment>
<comment type="similarity">
    <text evidence="9">Belongs to the LpxL/LpxM/LpxP family.</text>
</comment>
<evidence type="ECO:0000313" key="10">
    <source>
        <dbReference type="EMBL" id="QTF07826.1"/>
    </source>
</evidence>
<sequence length="307" mass="35342">MLNTQEKFSHYAHPRHWSLWFGLGVLFFLVQLPYPVLVKLGGWLGRQSMYFLKRRVAIARRNLELCFPDDDARQINAKLTDNFSSLGIGLMETGMAWFWPDKRIKKWVEVIGLANLQEAENKRRGVIVIGVHFMTLELHFRMLGHCKPMTVMYRPHNSKIMELVQKRGRSRSGNELVSRKKLVGMVHKLKRGGVVWFAPDQDYGPKGSVFAPFFGVERAATTNGTFIISKLARPELVTAVVIRKPGGQGYQLNISSRLENYPYDDNLAAASYINRVIECEIMRAPDQYLWLHRRFKTRPAGESSLYI</sequence>
<dbReference type="InterPro" id="IPR004960">
    <property type="entry name" value="LipA_acyltrans"/>
</dbReference>
<organism evidence="10 11">
    <name type="scientific">Brenneria izadpanahii</name>
    <dbReference type="NCBI Taxonomy" id="2722756"/>
    <lineage>
        <taxon>Bacteria</taxon>
        <taxon>Pseudomonadati</taxon>
        <taxon>Pseudomonadota</taxon>
        <taxon>Gammaproteobacteria</taxon>
        <taxon>Enterobacterales</taxon>
        <taxon>Pectobacteriaceae</taxon>
        <taxon>Brenneria</taxon>
    </lineage>
</organism>
<accession>A0ABX7UQB5</accession>
<comment type="pathway">
    <text evidence="9">Glycolipid biosynthesis; KDO(2)-lipid A biosynthesis; KDO(2)-lipid A from CMP-3-deoxy-D-manno-octulosonate and lipid IV(A): step 3/4.</text>
</comment>
<dbReference type="EMBL" id="CP050854">
    <property type="protein sequence ID" value="QTF07826.1"/>
    <property type="molecule type" value="Genomic_DNA"/>
</dbReference>
<comment type="pathway">
    <text evidence="9">Bacterial outer membrane biogenesis; lipopolysaccharide biosynthesis.</text>
</comment>
<name>A0ABX7UQB5_9GAMM</name>
<dbReference type="EC" id="2.3.1.241" evidence="9"/>
<evidence type="ECO:0000256" key="7">
    <source>
        <dbReference type="ARBA" id="ARBA00023136"/>
    </source>
</evidence>
<protein>
    <recommendedName>
        <fullName evidence="9">Lipid A biosynthesis acyltransferase</fullName>
        <ecNumber evidence="9">2.3.1.241</ecNumber>
    </recommendedName>
    <alternativeName>
        <fullName evidence="9">Kdo(2)-lipid IV(A) acyltransferase</fullName>
    </alternativeName>
</protein>
<keyword evidence="5 9" id="KW-0448">Lipopolysaccharide biosynthesis</keyword>
<dbReference type="HAMAP" id="MF_01942">
    <property type="entry name" value="Lipid_A_LpxL_LpxP"/>
    <property type="match status" value="1"/>
</dbReference>
<proteinExistence type="inferred from homology"/>
<evidence type="ECO:0000256" key="9">
    <source>
        <dbReference type="HAMAP-Rule" id="MF_01942"/>
    </source>
</evidence>
<evidence type="ECO:0000256" key="2">
    <source>
        <dbReference type="ARBA" id="ARBA00022519"/>
    </source>
</evidence>
<keyword evidence="3 9" id="KW-0808">Transferase</keyword>
<dbReference type="InterPro" id="IPR011920">
    <property type="entry name" value="Lipid_A_LpxL_LpxP"/>
</dbReference>
<dbReference type="PANTHER" id="PTHR30606:SF7">
    <property type="entry name" value="LIPID A BIOSYNTHESIS PALMITOLEOYLTRANSFERASE"/>
    <property type="match status" value="1"/>
</dbReference>
<dbReference type="RefSeq" id="WP_208230460.1">
    <property type="nucleotide sequence ID" value="NZ_CP050854.1"/>
</dbReference>
<dbReference type="PANTHER" id="PTHR30606">
    <property type="entry name" value="LIPID A BIOSYNTHESIS LAUROYL ACYLTRANSFERASE"/>
    <property type="match status" value="1"/>
</dbReference>
<dbReference type="CDD" id="cd07984">
    <property type="entry name" value="LPLAT_LABLAT-like"/>
    <property type="match status" value="1"/>
</dbReference>
<reference evidence="10 11" key="1">
    <citation type="submission" date="2020-03" db="EMBL/GenBank/DDBJ databases">
        <authorList>
            <person name="Bakhshi Ganjeh M."/>
        </authorList>
    </citation>
    <scope>NUCLEOTIDE SEQUENCE [LARGE SCALE GENOMIC DNA]</scope>
    <source>
        <strain evidence="11">Iran 50</strain>
    </source>
</reference>
<keyword evidence="8 9" id="KW-0012">Acyltransferase</keyword>
<dbReference type="PIRSF" id="PIRSF026649">
    <property type="entry name" value="MsbB"/>
    <property type="match status" value="1"/>
</dbReference>
<dbReference type="Proteomes" id="UP000671960">
    <property type="component" value="Chromosome"/>
</dbReference>
<gene>
    <name evidence="9 10" type="primary">lpxL</name>
    <name evidence="10" type="ORF">HC231_07655</name>
</gene>
<keyword evidence="11" id="KW-1185">Reference proteome</keyword>
<comment type="catalytic activity">
    <reaction evidence="9">
        <text>an alpha-Kdo-(2-&gt;4)-alpha-Kdo-(2-&gt;6)-lipid IVA + a fatty acyl-[ACP] = an alpha-Kdo-(2-&gt;4)-alpha-Kdo-(2-&gt;6)-(acyl)-lipid IVA + holo-[ACP]</text>
        <dbReference type="Rhea" id="RHEA:69396"/>
        <dbReference type="Rhea" id="RHEA-COMP:9685"/>
        <dbReference type="Rhea" id="RHEA-COMP:14125"/>
        <dbReference type="ChEBI" id="CHEBI:64479"/>
        <dbReference type="ChEBI" id="CHEBI:138651"/>
        <dbReference type="ChEBI" id="CHEBI:176429"/>
        <dbReference type="ChEBI" id="CHEBI:176430"/>
        <dbReference type="EC" id="2.3.1.241"/>
    </reaction>
</comment>
<keyword evidence="1 9" id="KW-1003">Cell membrane</keyword>
<evidence type="ECO:0000256" key="1">
    <source>
        <dbReference type="ARBA" id="ARBA00022475"/>
    </source>
</evidence>
<evidence type="ECO:0000256" key="6">
    <source>
        <dbReference type="ARBA" id="ARBA00022989"/>
    </source>
</evidence>
<dbReference type="NCBIfam" id="TIGR02207">
    <property type="entry name" value="lipid_A_htrB"/>
    <property type="match status" value="1"/>
</dbReference>
<dbReference type="GO" id="GO:0016746">
    <property type="term" value="F:acyltransferase activity"/>
    <property type="evidence" value="ECO:0007669"/>
    <property type="project" value="UniProtKB-KW"/>
</dbReference>
<keyword evidence="4 9" id="KW-0812">Transmembrane</keyword>
<evidence type="ECO:0000256" key="4">
    <source>
        <dbReference type="ARBA" id="ARBA00022692"/>
    </source>
</evidence>
<keyword evidence="2 9" id="KW-0997">Cell inner membrane</keyword>
<keyword evidence="7 9" id="KW-0472">Membrane</keyword>
<keyword evidence="6 9" id="KW-1133">Transmembrane helix</keyword>
<feature type="short sequence motif" description="HXXXXD motif" evidence="9">
    <location>
        <begin position="132"/>
        <end position="137"/>
    </location>
</feature>
<comment type="function">
    <text evidence="9">Catalyzes the transfer of an acyl chain from an acyl-[acyl-carrier-protein] (ACP) to a Kdo(2)-lipid IV(A) to form a Kdo(2)-(acyl)-lipid IV(A).</text>
</comment>
<dbReference type="Pfam" id="PF03279">
    <property type="entry name" value="Lip_A_acyltrans"/>
    <property type="match status" value="1"/>
</dbReference>
<evidence type="ECO:0000256" key="8">
    <source>
        <dbReference type="ARBA" id="ARBA00023315"/>
    </source>
</evidence>
<feature type="transmembrane region" description="Helical" evidence="9">
    <location>
        <begin position="20"/>
        <end position="45"/>
    </location>
</feature>
<evidence type="ECO:0000256" key="3">
    <source>
        <dbReference type="ARBA" id="ARBA00022679"/>
    </source>
</evidence>
<evidence type="ECO:0000256" key="5">
    <source>
        <dbReference type="ARBA" id="ARBA00022985"/>
    </source>
</evidence>